<gene>
    <name evidence="2" type="ORF">HALLA_14755</name>
</gene>
<dbReference type="eggNOG" id="arCOG09016">
    <property type="taxonomic scope" value="Archaea"/>
</dbReference>
<name>W0JMD0_9EURY</name>
<accession>W0JMD0</accession>
<evidence type="ECO:0000313" key="3">
    <source>
        <dbReference type="Proteomes" id="UP000019024"/>
    </source>
</evidence>
<dbReference type="HOGENOM" id="CLU_1881141_0_0_2"/>
<sequence length="128" mass="14278">MSRYGPRIAALARRADRDRATFDPETATPADGRTYLREGAGPAIWLYLEGRTGGRTVRFSDLELTALRGAMNAWLTCYARCHGVSLEADFTVREAATVLLETRNVFETAQLLTHVPQRAEDPRRTGHT</sequence>
<evidence type="ECO:0000313" key="2">
    <source>
        <dbReference type="EMBL" id="AHF99860.1"/>
    </source>
</evidence>
<dbReference type="EMBL" id="CP007055">
    <property type="protein sequence ID" value="AHF99860.1"/>
    <property type="molecule type" value="Genomic_DNA"/>
</dbReference>
<dbReference type="Pfam" id="PF26240">
    <property type="entry name" value="DUF8055"/>
    <property type="match status" value="1"/>
</dbReference>
<dbReference type="AlphaFoldDB" id="W0JMD0"/>
<dbReference type="OrthoDB" id="339304at2157"/>
<keyword evidence="3" id="KW-1185">Reference proteome</keyword>
<evidence type="ECO:0000259" key="1">
    <source>
        <dbReference type="Pfam" id="PF26240"/>
    </source>
</evidence>
<protein>
    <recommendedName>
        <fullName evidence="1">DUF8055 domain-containing protein</fullName>
    </recommendedName>
</protein>
<dbReference type="RefSeq" id="WP_049953105.1">
    <property type="nucleotide sequence ID" value="NZ_CP007055.1"/>
</dbReference>
<dbReference type="GeneID" id="25145685"/>
<reference evidence="2 3" key="1">
    <citation type="submission" date="2014-01" db="EMBL/GenBank/DDBJ databases">
        <authorList>
            <consortium name="DOE Joint Genome Institute"/>
            <person name="Anderson I."/>
            <person name="Huntemann M."/>
            <person name="Han J."/>
            <person name="Chen A."/>
            <person name="Kyrpides N."/>
            <person name="Mavromatis K."/>
            <person name="Markowitz V."/>
            <person name="Palaniappan K."/>
            <person name="Ivanova N."/>
            <person name="Schaumberg A."/>
            <person name="Pati A."/>
            <person name="Liolios K."/>
            <person name="Nordberg H.P."/>
            <person name="Cantor M.N."/>
            <person name="Hua S.X."/>
            <person name="Woyke T."/>
        </authorList>
    </citation>
    <scope>NUCLEOTIDE SEQUENCE [LARGE SCALE GENOMIC DNA]</scope>
    <source>
        <strain evidence="2 3">XH-48</strain>
    </source>
</reference>
<feature type="domain" description="DUF8055" evidence="1">
    <location>
        <begin position="2"/>
        <end position="117"/>
    </location>
</feature>
<organism evidence="2 3">
    <name type="scientific">Halostagnicola larsenii XH-48</name>
    <dbReference type="NCBI Taxonomy" id="797299"/>
    <lineage>
        <taxon>Archaea</taxon>
        <taxon>Methanobacteriati</taxon>
        <taxon>Methanobacteriota</taxon>
        <taxon>Stenosarchaea group</taxon>
        <taxon>Halobacteria</taxon>
        <taxon>Halobacteriales</taxon>
        <taxon>Natrialbaceae</taxon>
        <taxon>Halostagnicola</taxon>
    </lineage>
</organism>
<dbReference type="Proteomes" id="UP000019024">
    <property type="component" value="Chromosome"/>
</dbReference>
<dbReference type="STRING" id="797299.HALLA_14755"/>
<dbReference type="KEGG" id="hlr:HALLA_14755"/>
<dbReference type="InterPro" id="IPR058368">
    <property type="entry name" value="DUF8055"/>
</dbReference>
<proteinExistence type="predicted"/>